<feature type="transmembrane region" description="Helical" evidence="8">
    <location>
        <begin position="1006"/>
        <end position="1027"/>
    </location>
</feature>
<keyword evidence="5" id="KW-0325">Glycoprotein</keyword>
<evidence type="ECO:0000256" key="2">
    <source>
        <dbReference type="ARBA" id="ARBA00022692"/>
    </source>
</evidence>
<dbReference type="SUPFAM" id="SSF82866">
    <property type="entry name" value="Multidrug efflux transporter AcrB transmembrane domain"/>
    <property type="match status" value="2"/>
</dbReference>
<evidence type="ECO:0000256" key="8">
    <source>
        <dbReference type="SAM" id="Phobius"/>
    </source>
</evidence>
<evidence type="ECO:0000256" key="4">
    <source>
        <dbReference type="ARBA" id="ARBA00023136"/>
    </source>
</evidence>
<sequence length="1192" mass="135269">MFYRRHVFPGCSRQTTSDTIALPKEPKDGSLDLSLSTKTSARPRLLARIHLVGITRYIGRFDFYQRSCYSRVLAHYPYIILGTVSVFATTCLIVIVTVGEWPDFTEPRLGFEARGTDIGKRLLSYELLLENTVHNQMPSPQNFMAQVSNKELQYHGRNATRRAHRMRIRNTRINRDASNDEHGYNNGTAEQFFCDVPRAEYARVVFKQKNSETLFTRANIQAMCFIEQHRLQSSPTYKTTCIQRLSTKECCRSWSLGNYIALLSNKSSCFDITDSDVHFVYERLKNCAPLYNNGTLTSACGYQGETGPLSRCRFVPDECKEHNAVYDILHYLTDMNFLGRNAAGTNTKLKYGLTFLPMAAGIGTKEFYTEIEAQNLEYDDVEIVGLNLGIKEDLFNYFLKKDALWFVVAFLTIFFSMWFYTASLFLTTMTIISIFLSLEVAYFLYTMVYEIKFFPFKNLLVVVILLGIGADDVFIYSRVWTLAKLEKNAGTLEKIISDTLKHATLSMFVTSLTTSAAFFANYVSNITALKCFALFAGTVVMVNFLLMVTWIPATIVIHEKWCSQCCTCYDNYENNKGCAYYLCKSPYVVYSVLTDWSKVFFEKFLPCLVIRARHLWLLLFGLLGLGGIIVIFYFPKLKLPSTSDFQVFAQQHPFEVYDFQIKEQLWFEKSMNDNMAYMPLIVVWGVKAADNGNKLDPYDDGELEYDDDFDIASPQSQAWMSAFCQKLRASNFYQLEYGLHLTNCFIDSFVQFMKRSCEGFDGERFEPCCGSPAFPYEAGIFLQCIKQWLPLLQQDNPYYTVNHRAGLRFSRTSGKLVGIVVSYLSQEPYSLNYDKMHRFYTEVNSWVSTQIEKAPPGLRKGWFISDLEFYDLQHSIAQGTPIAIGVSIAIASVVVFLTTLNVFITLYAMMSISFIIFVTIGVLVLLGWELNILEAVTITVAVGLSIDFTLHYGVAYRLSPDRDRETRVMCGTGRVGSPVAMAAFTTFLAGALVMPSTVLAYRQLGIFLMLVMATSWVYATFFFQSLLKAVGPQGDFGQLHWPSFEYCTNNNQEHKDKTVYTMSESTLSSSSTNHVNSSETHELEPLTDQEHDNSSNCASMTENRLCLAQTEFDHFVTGSVETVDASSYPNSAVGYSDATARSQPCSQNSYHDDRADSDASTTLLPMEPKAAIFDNNRNSCGSEVWVKQSQIL</sequence>
<dbReference type="GO" id="GO:0007224">
    <property type="term" value="P:smoothened signaling pathway"/>
    <property type="evidence" value="ECO:0007669"/>
    <property type="project" value="TreeGrafter"/>
</dbReference>
<feature type="transmembrane region" description="Helical" evidence="8">
    <location>
        <begin position="531"/>
        <end position="551"/>
    </location>
</feature>
<feature type="region of interest" description="Disordered" evidence="7">
    <location>
        <begin position="1063"/>
        <end position="1095"/>
    </location>
</feature>
<protein>
    <recommendedName>
        <fullName evidence="9">SSD domain-containing protein</fullName>
    </recommendedName>
</protein>
<feature type="transmembrane region" description="Helical" evidence="8">
    <location>
        <begin position="882"/>
        <end position="900"/>
    </location>
</feature>
<feature type="compositionally biased region" description="Polar residues" evidence="7">
    <location>
        <begin position="1139"/>
        <end position="1149"/>
    </location>
</feature>
<feature type="region of interest" description="Disordered" evidence="7">
    <location>
        <begin position="1133"/>
        <end position="1158"/>
    </location>
</feature>
<evidence type="ECO:0000256" key="6">
    <source>
        <dbReference type="ARBA" id="ARBA00038046"/>
    </source>
</evidence>
<feature type="transmembrane region" description="Helical" evidence="8">
    <location>
        <begin position="975"/>
        <end position="994"/>
    </location>
</feature>
<dbReference type="AlphaFoldDB" id="A0AAD9NKN2"/>
<dbReference type="PANTHER" id="PTHR45951">
    <property type="entry name" value="PROTEIN DISPATCHED-RELATED"/>
    <property type="match status" value="1"/>
</dbReference>
<evidence type="ECO:0000256" key="7">
    <source>
        <dbReference type="SAM" id="MobiDB-lite"/>
    </source>
</evidence>
<feature type="compositionally biased region" description="Basic and acidic residues" evidence="7">
    <location>
        <begin position="1079"/>
        <end position="1093"/>
    </location>
</feature>
<comment type="subcellular location">
    <subcellularLocation>
        <location evidence="1">Membrane</location>
        <topology evidence="1">Multi-pass membrane protein</topology>
    </subcellularLocation>
</comment>
<evidence type="ECO:0000256" key="5">
    <source>
        <dbReference type="ARBA" id="ARBA00023180"/>
    </source>
</evidence>
<dbReference type="InterPro" id="IPR052081">
    <property type="entry name" value="Dispatched_Hh_regulator"/>
</dbReference>
<feature type="transmembrane region" description="Helical" evidence="8">
    <location>
        <begin position="935"/>
        <end position="955"/>
    </location>
</feature>
<keyword evidence="4 8" id="KW-0472">Membrane</keyword>
<gene>
    <name evidence="10" type="ORF">LSH36_1g07028</name>
</gene>
<reference evidence="10" key="1">
    <citation type="journal article" date="2023" name="Mol. Biol. Evol.">
        <title>Third-Generation Sequencing Reveals the Adaptive Role of the Epigenome in Three Deep-Sea Polychaetes.</title>
        <authorList>
            <person name="Perez M."/>
            <person name="Aroh O."/>
            <person name="Sun Y."/>
            <person name="Lan Y."/>
            <person name="Juniper S.K."/>
            <person name="Young C.R."/>
            <person name="Angers B."/>
            <person name="Qian P.Y."/>
        </authorList>
    </citation>
    <scope>NUCLEOTIDE SEQUENCE</scope>
    <source>
        <strain evidence="10">P08H-3</strain>
    </source>
</reference>
<comment type="similarity">
    <text evidence="6">Belongs to the dispatched family.</text>
</comment>
<organism evidence="10 11">
    <name type="scientific">Paralvinella palmiformis</name>
    <dbReference type="NCBI Taxonomy" id="53620"/>
    <lineage>
        <taxon>Eukaryota</taxon>
        <taxon>Metazoa</taxon>
        <taxon>Spiralia</taxon>
        <taxon>Lophotrochozoa</taxon>
        <taxon>Annelida</taxon>
        <taxon>Polychaeta</taxon>
        <taxon>Sedentaria</taxon>
        <taxon>Canalipalpata</taxon>
        <taxon>Terebellida</taxon>
        <taxon>Terebelliformia</taxon>
        <taxon>Alvinellidae</taxon>
        <taxon>Paralvinella</taxon>
    </lineage>
</organism>
<dbReference type="GO" id="GO:0016020">
    <property type="term" value="C:membrane"/>
    <property type="evidence" value="ECO:0007669"/>
    <property type="project" value="UniProtKB-SubCell"/>
</dbReference>
<feature type="transmembrane region" description="Helical" evidence="8">
    <location>
        <begin position="503"/>
        <end position="524"/>
    </location>
</feature>
<feature type="compositionally biased region" description="Low complexity" evidence="7">
    <location>
        <begin position="1063"/>
        <end position="1078"/>
    </location>
</feature>
<dbReference type="InterPro" id="IPR000731">
    <property type="entry name" value="SSD"/>
</dbReference>
<feature type="transmembrane region" description="Helical" evidence="8">
    <location>
        <begin position="426"/>
        <end position="447"/>
    </location>
</feature>
<keyword evidence="3 8" id="KW-1133">Transmembrane helix</keyword>
<feature type="transmembrane region" description="Helical" evidence="8">
    <location>
        <begin position="906"/>
        <end position="928"/>
    </location>
</feature>
<dbReference type="Gene3D" id="1.20.1640.10">
    <property type="entry name" value="Multidrug efflux transporter AcrB transmembrane domain"/>
    <property type="match status" value="2"/>
</dbReference>
<keyword evidence="11" id="KW-1185">Reference proteome</keyword>
<feature type="domain" description="SSD" evidence="9">
    <location>
        <begin position="430"/>
        <end position="557"/>
    </location>
</feature>
<dbReference type="Pfam" id="PF12349">
    <property type="entry name" value="Sterol-sensing"/>
    <property type="match status" value="1"/>
</dbReference>
<evidence type="ECO:0000313" key="10">
    <source>
        <dbReference type="EMBL" id="KAK2170664.1"/>
    </source>
</evidence>
<feature type="transmembrane region" description="Helical" evidence="8">
    <location>
        <begin position="76"/>
        <end position="98"/>
    </location>
</feature>
<dbReference type="InterPro" id="IPR053958">
    <property type="entry name" value="HMGCR/SNAP/NPC1-like_SSD"/>
</dbReference>
<comment type="caution">
    <text evidence="10">The sequence shown here is derived from an EMBL/GenBank/DDBJ whole genome shotgun (WGS) entry which is preliminary data.</text>
</comment>
<keyword evidence="2 8" id="KW-0812">Transmembrane</keyword>
<dbReference type="EMBL" id="JAODUP010000001">
    <property type="protein sequence ID" value="KAK2170664.1"/>
    <property type="molecule type" value="Genomic_DNA"/>
</dbReference>
<dbReference type="PANTHER" id="PTHR45951:SF3">
    <property type="entry name" value="PROTEIN DISPATCHED"/>
    <property type="match status" value="1"/>
</dbReference>
<proteinExistence type="inferred from homology"/>
<feature type="transmembrane region" description="Helical" evidence="8">
    <location>
        <begin position="403"/>
        <end position="420"/>
    </location>
</feature>
<name>A0AAD9NKN2_9ANNE</name>
<evidence type="ECO:0000313" key="11">
    <source>
        <dbReference type="Proteomes" id="UP001208570"/>
    </source>
</evidence>
<dbReference type="PROSITE" id="PS50156">
    <property type="entry name" value="SSD"/>
    <property type="match status" value="1"/>
</dbReference>
<feature type="transmembrane region" description="Helical" evidence="8">
    <location>
        <begin position="615"/>
        <end position="634"/>
    </location>
</feature>
<feature type="transmembrane region" description="Helical" evidence="8">
    <location>
        <begin position="459"/>
        <end position="483"/>
    </location>
</feature>
<dbReference type="FunFam" id="1.20.1640.10:FF:000011">
    <property type="entry name" value="Dispatched RND transporter family member 1"/>
    <property type="match status" value="1"/>
</dbReference>
<evidence type="ECO:0000256" key="1">
    <source>
        <dbReference type="ARBA" id="ARBA00004141"/>
    </source>
</evidence>
<evidence type="ECO:0000256" key="3">
    <source>
        <dbReference type="ARBA" id="ARBA00022989"/>
    </source>
</evidence>
<accession>A0AAD9NKN2</accession>
<dbReference type="Proteomes" id="UP001208570">
    <property type="component" value="Unassembled WGS sequence"/>
</dbReference>
<evidence type="ECO:0000259" key="9">
    <source>
        <dbReference type="PROSITE" id="PS50156"/>
    </source>
</evidence>
<dbReference type="GO" id="GO:0022857">
    <property type="term" value="F:transmembrane transporter activity"/>
    <property type="evidence" value="ECO:0007669"/>
    <property type="project" value="TreeGrafter"/>
</dbReference>